<dbReference type="AlphaFoldDB" id="A0A4Y8WRD1"/>
<dbReference type="EMBL" id="SPNC01000009">
    <property type="protein sequence ID" value="TFH96990.1"/>
    <property type="molecule type" value="Genomic_DNA"/>
</dbReference>
<dbReference type="InterPro" id="IPR036761">
    <property type="entry name" value="TTHA0802/YceI-like_sf"/>
</dbReference>
<evidence type="ECO:0000313" key="1">
    <source>
        <dbReference type="EMBL" id="TFH96990.1"/>
    </source>
</evidence>
<dbReference type="OrthoDB" id="951410at2"/>
<dbReference type="Proteomes" id="UP000297225">
    <property type="component" value="Unassembled WGS sequence"/>
</dbReference>
<name>A0A4Y8WRD1_9PORP</name>
<comment type="caution">
    <text evidence="1">The sequence shown here is derived from an EMBL/GenBank/DDBJ whole genome shotgun (WGS) entry which is preliminary data.</text>
</comment>
<organism evidence="1 2">
    <name type="scientific">Porphyromonas levii</name>
    <dbReference type="NCBI Taxonomy" id="28114"/>
    <lineage>
        <taxon>Bacteria</taxon>
        <taxon>Pseudomonadati</taxon>
        <taxon>Bacteroidota</taxon>
        <taxon>Bacteroidia</taxon>
        <taxon>Bacteroidales</taxon>
        <taxon>Porphyromonadaceae</taxon>
        <taxon>Porphyromonas</taxon>
    </lineage>
</organism>
<evidence type="ECO:0000313" key="2">
    <source>
        <dbReference type="Proteomes" id="UP000297225"/>
    </source>
</evidence>
<protein>
    <submittedName>
        <fullName evidence="1">YceI family protein</fullName>
    </submittedName>
</protein>
<dbReference type="STRING" id="1122973.GCA_000379925_01781"/>
<reference evidence="1 2" key="1">
    <citation type="submission" date="2019-03" db="EMBL/GenBank/DDBJ databases">
        <title>Porphyromonas levii Isolated from the Uterus of Dairy Cows.</title>
        <authorList>
            <person name="Francis A.M."/>
        </authorList>
    </citation>
    <scope>NUCLEOTIDE SEQUENCE [LARGE SCALE GENOMIC DNA]</scope>
    <source>
        <strain evidence="1 2">AF5678</strain>
    </source>
</reference>
<gene>
    <name evidence="1" type="ORF">E4P47_01340</name>
</gene>
<proteinExistence type="predicted"/>
<dbReference type="Gene3D" id="2.40.128.110">
    <property type="entry name" value="Lipid/polyisoprenoid-binding, YceI-like"/>
    <property type="match status" value="1"/>
</dbReference>
<sequence>MVSAERIADSDRYKITGNLTMKETTNSISFVAQVTEDAGTFTAVSDTIRLDRTQGVLTTVRRISSRTSRTTLSTTRCL</sequence>
<keyword evidence="2" id="KW-1185">Reference proteome</keyword>
<accession>A0A4Y8WRD1</accession>